<sequence>MAIGHHEFIGDVPRNYDECLGPNIFDFYARDLAERVAALLPNHLLEIGAGTGIVTRHLRDRLGPTVEVTATDLNPPMLTFAQAKFDGEPGIHFTEADAQDLPFDDNSFDVVACQFVHMFFPDRDKAHAEAARVLNPGGTYLFSTWSSFAKNPFAQIVYETLAEVFSGDPPGFYRVPFSLHDPDAMMTELEDAGIGTVQHVAIDHKRVVPDFLHFARGLVYGNPSIEEVRERGGNPEEIQAEIAERLRFRFGREPAPMPLQAHVFEVTVH</sequence>
<organism evidence="2 3">
    <name type="scientific">Actibacterium pelagium</name>
    <dbReference type="NCBI Taxonomy" id="2029103"/>
    <lineage>
        <taxon>Bacteria</taxon>
        <taxon>Pseudomonadati</taxon>
        <taxon>Pseudomonadota</taxon>
        <taxon>Alphaproteobacteria</taxon>
        <taxon>Rhodobacterales</taxon>
        <taxon>Roseobacteraceae</taxon>
        <taxon>Actibacterium</taxon>
    </lineage>
</organism>
<accession>A0A917AN30</accession>
<reference evidence="2" key="1">
    <citation type="journal article" date="2014" name="Int. J. Syst. Evol. Microbiol.">
        <title>Complete genome sequence of Corynebacterium casei LMG S-19264T (=DSM 44701T), isolated from a smear-ripened cheese.</title>
        <authorList>
            <consortium name="US DOE Joint Genome Institute (JGI-PGF)"/>
            <person name="Walter F."/>
            <person name="Albersmeier A."/>
            <person name="Kalinowski J."/>
            <person name="Ruckert C."/>
        </authorList>
    </citation>
    <scope>NUCLEOTIDE SEQUENCE</scope>
    <source>
        <strain evidence="2">CGMCC 1.16012</strain>
    </source>
</reference>
<protein>
    <submittedName>
        <fullName evidence="2">SAM-dependent methyltransferase</fullName>
    </submittedName>
</protein>
<dbReference type="InterPro" id="IPR013216">
    <property type="entry name" value="Methyltransf_11"/>
</dbReference>
<proteinExistence type="predicted"/>
<dbReference type="Gene3D" id="3.40.50.150">
    <property type="entry name" value="Vaccinia Virus protein VP39"/>
    <property type="match status" value="1"/>
</dbReference>
<dbReference type="OrthoDB" id="9787738at2"/>
<gene>
    <name evidence="2" type="ORF">GCM10011517_30630</name>
</gene>
<reference evidence="2" key="2">
    <citation type="submission" date="2020-09" db="EMBL/GenBank/DDBJ databases">
        <authorList>
            <person name="Sun Q."/>
            <person name="Zhou Y."/>
        </authorList>
    </citation>
    <scope>NUCLEOTIDE SEQUENCE</scope>
    <source>
        <strain evidence="2">CGMCC 1.16012</strain>
    </source>
</reference>
<evidence type="ECO:0000313" key="2">
    <source>
        <dbReference type="EMBL" id="GGE60965.1"/>
    </source>
</evidence>
<dbReference type="Proteomes" id="UP000606730">
    <property type="component" value="Unassembled WGS sequence"/>
</dbReference>
<feature type="domain" description="Methyltransferase type 11" evidence="1">
    <location>
        <begin position="45"/>
        <end position="142"/>
    </location>
</feature>
<dbReference type="RefSeq" id="WP_095595446.1">
    <property type="nucleotide sequence ID" value="NZ_BMKN01000003.1"/>
</dbReference>
<dbReference type="AlphaFoldDB" id="A0A917AN30"/>
<dbReference type="EMBL" id="BMKN01000003">
    <property type="protein sequence ID" value="GGE60965.1"/>
    <property type="molecule type" value="Genomic_DNA"/>
</dbReference>
<dbReference type="CDD" id="cd02440">
    <property type="entry name" value="AdoMet_MTases"/>
    <property type="match status" value="1"/>
</dbReference>
<dbReference type="GO" id="GO:0032259">
    <property type="term" value="P:methylation"/>
    <property type="evidence" value="ECO:0007669"/>
    <property type="project" value="UniProtKB-KW"/>
</dbReference>
<dbReference type="PANTHER" id="PTHR43591:SF110">
    <property type="entry name" value="RHODANESE DOMAIN-CONTAINING PROTEIN"/>
    <property type="match status" value="1"/>
</dbReference>
<dbReference type="InterPro" id="IPR029063">
    <property type="entry name" value="SAM-dependent_MTases_sf"/>
</dbReference>
<dbReference type="SUPFAM" id="SSF53335">
    <property type="entry name" value="S-adenosyl-L-methionine-dependent methyltransferases"/>
    <property type="match status" value="1"/>
</dbReference>
<name>A0A917AN30_9RHOB</name>
<keyword evidence="3" id="KW-1185">Reference proteome</keyword>
<evidence type="ECO:0000313" key="3">
    <source>
        <dbReference type="Proteomes" id="UP000606730"/>
    </source>
</evidence>
<keyword evidence="2" id="KW-0808">Transferase</keyword>
<dbReference type="Pfam" id="PF08241">
    <property type="entry name" value="Methyltransf_11"/>
    <property type="match status" value="1"/>
</dbReference>
<keyword evidence="2" id="KW-0489">Methyltransferase</keyword>
<comment type="caution">
    <text evidence="2">The sequence shown here is derived from an EMBL/GenBank/DDBJ whole genome shotgun (WGS) entry which is preliminary data.</text>
</comment>
<dbReference type="PANTHER" id="PTHR43591">
    <property type="entry name" value="METHYLTRANSFERASE"/>
    <property type="match status" value="1"/>
</dbReference>
<dbReference type="GO" id="GO:0008757">
    <property type="term" value="F:S-adenosylmethionine-dependent methyltransferase activity"/>
    <property type="evidence" value="ECO:0007669"/>
    <property type="project" value="InterPro"/>
</dbReference>
<evidence type="ECO:0000259" key="1">
    <source>
        <dbReference type="Pfam" id="PF08241"/>
    </source>
</evidence>